<feature type="transmembrane region" description="Helical" evidence="1">
    <location>
        <begin position="74"/>
        <end position="95"/>
    </location>
</feature>
<proteinExistence type="predicted"/>
<accession>A0A1J1J3R4</accession>
<feature type="transmembrane region" description="Helical" evidence="1">
    <location>
        <begin position="208"/>
        <end position="228"/>
    </location>
</feature>
<name>A0A1J1J3R4_9DIPT</name>
<dbReference type="STRING" id="568069.A0A1J1J3R4"/>
<gene>
    <name evidence="2" type="ORF">CLUMA_CG019934</name>
</gene>
<dbReference type="Pfam" id="PF21534">
    <property type="entry name" value="Rost"/>
    <property type="match status" value="1"/>
</dbReference>
<feature type="transmembrane region" description="Helical" evidence="1">
    <location>
        <begin position="147"/>
        <end position="170"/>
    </location>
</feature>
<dbReference type="PANTHER" id="PTHR12242">
    <property type="entry name" value="OS02G0130600 PROTEIN-RELATED"/>
    <property type="match status" value="1"/>
</dbReference>
<keyword evidence="1" id="KW-0472">Membrane</keyword>
<dbReference type="GO" id="GO:0016020">
    <property type="term" value="C:membrane"/>
    <property type="evidence" value="ECO:0007669"/>
    <property type="project" value="TreeGrafter"/>
</dbReference>
<dbReference type="PANTHER" id="PTHR12242:SF49">
    <property type="entry name" value="HEADBUTT, ISOFORM E"/>
    <property type="match status" value="1"/>
</dbReference>
<dbReference type="AlphaFoldDB" id="A0A1J1J3R4"/>
<evidence type="ECO:0000256" key="1">
    <source>
        <dbReference type="SAM" id="Phobius"/>
    </source>
</evidence>
<organism evidence="2 3">
    <name type="scientific">Clunio marinus</name>
    <dbReference type="NCBI Taxonomy" id="568069"/>
    <lineage>
        <taxon>Eukaryota</taxon>
        <taxon>Metazoa</taxon>
        <taxon>Ecdysozoa</taxon>
        <taxon>Arthropoda</taxon>
        <taxon>Hexapoda</taxon>
        <taxon>Insecta</taxon>
        <taxon>Pterygota</taxon>
        <taxon>Neoptera</taxon>
        <taxon>Endopterygota</taxon>
        <taxon>Diptera</taxon>
        <taxon>Nematocera</taxon>
        <taxon>Chironomoidea</taxon>
        <taxon>Chironomidae</taxon>
        <taxon>Clunio</taxon>
    </lineage>
</organism>
<keyword evidence="1" id="KW-1133">Transmembrane helix</keyword>
<sequence>MKLSKYEEKQNKSERTSRNFFILTRILSSTFATIITLLSMFWEKLKLDFECERLPLKLLTSQWQNGERSKSYVWYRWIIAMFYAFSFINSVISSIRKNETTIVMFIFLSRWNLLGTFIATTLGAYLSTRYYYNRSKMEKGNVKKLAFYWFLYNNSVVIAMVISIVYWTALSNEHEENDLNNVLMHITNSLVLLVDILIIQHPYRFSHIIYPMFCCTLYALFTLIYPFAGGVDHLGRNFVYPVLDWKTKPRQSLLVACGSVLSVSIMHIIICIIHMIRVKIFDIFVKSKKMFTDQALPIIHFK</sequence>
<dbReference type="OrthoDB" id="419711at2759"/>
<dbReference type="Proteomes" id="UP000183832">
    <property type="component" value="Unassembled WGS sequence"/>
</dbReference>
<evidence type="ECO:0000313" key="3">
    <source>
        <dbReference type="Proteomes" id="UP000183832"/>
    </source>
</evidence>
<dbReference type="InterPro" id="IPR049352">
    <property type="entry name" value="Rost"/>
</dbReference>
<dbReference type="EMBL" id="CVRI01000067">
    <property type="protein sequence ID" value="CRL06420.1"/>
    <property type="molecule type" value="Genomic_DNA"/>
</dbReference>
<evidence type="ECO:0000313" key="2">
    <source>
        <dbReference type="EMBL" id="CRL06420.1"/>
    </source>
</evidence>
<keyword evidence="1" id="KW-0812">Transmembrane</keyword>
<feature type="transmembrane region" description="Helical" evidence="1">
    <location>
        <begin position="182"/>
        <end position="199"/>
    </location>
</feature>
<protein>
    <submittedName>
        <fullName evidence="2">CLUMA_CG019934, isoform A</fullName>
    </submittedName>
</protein>
<feature type="transmembrane region" description="Helical" evidence="1">
    <location>
        <begin position="20"/>
        <end position="42"/>
    </location>
</feature>
<feature type="transmembrane region" description="Helical" evidence="1">
    <location>
        <begin position="101"/>
        <end position="126"/>
    </location>
</feature>
<feature type="transmembrane region" description="Helical" evidence="1">
    <location>
        <begin position="253"/>
        <end position="276"/>
    </location>
</feature>
<keyword evidence="3" id="KW-1185">Reference proteome</keyword>
<reference evidence="2 3" key="1">
    <citation type="submission" date="2015-04" db="EMBL/GenBank/DDBJ databases">
        <authorList>
            <person name="Syromyatnikov M.Y."/>
            <person name="Popov V.N."/>
        </authorList>
    </citation>
    <scope>NUCLEOTIDE SEQUENCE [LARGE SCALE GENOMIC DNA]</scope>
</reference>